<proteinExistence type="predicted"/>
<protein>
    <submittedName>
        <fullName evidence="2">Uncharacterized protein</fullName>
    </submittedName>
</protein>
<evidence type="ECO:0000313" key="3">
    <source>
        <dbReference type="Proteomes" id="UP000198736"/>
    </source>
</evidence>
<accession>A0A0S4L8B0</accession>
<gene>
    <name evidence="2" type="ORF">COMA2_110130</name>
</gene>
<sequence>MCALASPHSPYGASADRIGVDKTVETSGGPLGHHGCTEQDLNEKLPREGLIYSSRGMC</sequence>
<feature type="region of interest" description="Disordered" evidence="1">
    <location>
        <begin position="1"/>
        <end position="42"/>
    </location>
</feature>
<keyword evidence="3" id="KW-1185">Reference proteome</keyword>
<dbReference type="AlphaFoldDB" id="A0A0S4L8B0"/>
<dbReference type="EMBL" id="CZPZ01000003">
    <property type="protein sequence ID" value="CUS32864.1"/>
    <property type="molecule type" value="Genomic_DNA"/>
</dbReference>
<organism evidence="2 3">
    <name type="scientific">Candidatus Nitrospira nitrificans</name>
    <dbReference type="NCBI Taxonomy" id="1742973"/>
    <lineage>
        <taxon>Bacteria</taxon>
        <taxon>Pseudomonadati</taxon>
        <taxon>Nitrospirota</taxon>
        <taxon>Nitrospiria</taxon>
        <taxon>Nitrospirales</taxon>
        <taxon>Nitrospiraceae</taxon>
        <taxon>Nitrospira</taxon>
    </lineage>
</organism>
<evidence type="ECO:0000256" key="1">
    <source>
        <dbReference type="SAM" id="MobiDB-lite"/>
    </source>
</evidence>
<reference evidence="3" key="1">
    <citation type="submission" date="2015-10" db="EMBL/GenBank/DDBJ databases">
        <authorList>
            <person name="Luecker S."/>
            <person name="Luecker S."/>
        </authorList>
    </citation>
    <scope>NUCLEOTIDE SEQUENCE [LARGE SCALE GENOMIC DNA]</scope>
</reference>
<evidence type="ECO:0000313" key="2">
    <source>
        <dbReference type="EMBL" id="CUS32864.1"/>
    </source>
</evidence>
<dbReference type="STRING" id="1742973.COMA2_110130"/>
<name>A0A0S4L8B0_9BACT</name>
<dbReference type="Proteomes" id="UP000198736">
    <property type="component" value="Unassembled WGS sequence"/>
</dbReference>